<dbReference type="SUPFAM" id="SSF50129">
    <property type="entry name" value="GroES-like"/>
    <property type="match status" value="1"/>
</dbReference>
<dbReference type="Gene3D" id="3.90.180.10">
    <property type="entry name" value="Medium-chain alcohol dehydrogenases, catalytic domain"/>
    <property type="match status" value="1"/>
</dbReference>
<dbReference type="Proteomes" id="UP001556367">
    <property type="component" value="Unassembled WGS sequence"/>
</dbReference>
<sequence length="171" mass="18717">MSPLKNGRHLFNEVPEGYPVPGKTTVYDETQTIDLDNVPLNGGILIKVLVLSIDPYMRGKMRLPSAKSYSPPFEIGKPLENHGVGLVLRSESSDIKVGDHVYGVFSFQQYIIKPNSNGVRVLQNQENLPWSNYIGAAGMPGQTAFFAWKEYSKAKKGETVYISTGAGPVGS</sequence>
<evidence type="ECO:0000259" key="2">
    <source>
        <dbReference type="Pfam" id="PF16884"/>
    </source>
</evidence>
<keyword evidence="1" id="KW-0560">Oxidoreductase</keyword>
<evidence type="ECO:0000256" key="1">
    <source>
        <dbReference type="ARBA" id="ARBA00023002"/>
    </source>
</evidence>
<reference evidence="4" key="1">
    <citation type="submission" date="2024-06" db="EMBL/GenBank/DDBJ databases">
        <title>Multi-omics analyses provide insights into the biosynthesis of the anticancer antibiotic pleurotin in Hohenbuehelia grisea.</title>
        <authorList>
            <person name="Weaver J.A."/>
            <person name="Alberti F."/>
        </authorList>
    </citation>
    <scope>NUCLEOTIDE SEQUENCE [LARGE SCALE GENOMIC DNA]</scope>
    <source>
        <strain evidence="4">T-177</strain>
    </source>
</reference>
<dbReference type="InterPro" id="IPR011032">
    <property type="entry name" value="GroES-like_sf"/>
</dbReference>
<comment type="caution">
    <text evidence="3">The sequence shown here is derived from an EMBL/GenBank/DDBJ whole genome shotgun (WGS) entry which is preliminary data.</text>
</comment>
<feature type="domain" description="Oxidoreductase N-terminal" evidence="2">
    <location>
        <begin position="38"/>
        <end position="117"/>
    </location>
</feature>
<keyword evidence="4" id="KW-1185">Reference proteome</keyword>
<dbReference type="PANTHER" id="PTHR43205">
    <property type="entry name" value="PROSTAGLANDIN REDUCTASE"/>
    <property type="match status" value="1"/>
</dbReference>
<gene>
    <name evidence="3" type="ORF">HGRIS_011840</name>
</gene>
<name>A0ABR3JWH9_9AGAR</name>
<evidence type="ECO:0000313" key="4">
    <source>
        <dbReference type="Proteomes" id="UP001556367"/>
    </source>
</evidence>
<evidence type="ECO:0000313" key="3">
    <source>
        <dbReference type="EMBL" id="KAL0960207.1"/>
    </source>
</evidence>
<accession>A0ABR3JWH9</accession>
<dbReference type="Pfam" id="PF16884">
    <property type="entry name" value="ADH_N_2"/>
    <property type="match status" value="1"/>
</dbReference>
<proteinExistence type="predicted"/>
<dbReference type="EMBL" id="JASNQZ010000002">
    <property type="protein sequence ID" value="KAL0960207.1"/>
    <property type="molecule type" value="Genomic_DNA"/>
</dbReference>
<dbReference type="InterPro" id="IPR045010">
    <property type="entry name" value="MDR_fam"/>
</dbReference>
<dbReference type="PANTHER" id="PTHR43205:SF7">
    <property type="entry name" value="PROSTAGLANDIN REDUCTASE 1"/>
    <property type="match status" value="1"/>
</dbReference>
<dbReference type="InterPro" id="IPR041694">
    <property type="entry name" value="ADH_N_2"/>
</dbReference>
<organism evidence="3 4">
    <name type="scientific">Hohenbuehelia grisea</name>
    <dbReference type="NCBI Taxonomy" id="104357"/>
    <lineage>
        <taxon>Eukaryota</taxon>
        <taxon>Fungi</taxon>
        <taxon>Dikarya</taxon>
        <taxon>Basidiomycota</taxon>
        <taxon>Agaricomycotina</taxon>
        <taxon>Agaricomycetes</taxon>
        <taxon>Agaricomycetidae</taxon>
        <taxon>Agaricales</taxon>
        <taxon>Pleurotineae</taxon>
        <taxon>Pleurotaceae</taxon>
        <taxon>Hohenbuehelia</taxon>
    </lineage>
</organism>
<protein>
    <recommendedName>
        <fullName evidence="2">Oxidoreductase N-terminal domain-containing protein</fullName>
    </recommendedName>
</protein>